<dbReference type="SUPFAM" id="SSF57667">
    <property type="entry name" value="beta-beta-alpha zinc fingers"/>
    <property type="match status" value="1"/>
</dbReference>
<dbReference type="SMART" id="SM00355">
    <property type="entry name" value="ZnF_C2H2"/>
    <property type="match status" value="2"/>
</dbReference>
<evidence type="ECO:0000256" key="4">
    <source>
        <dbReference type="SAM" id="MobiDB-lite"/>
    </source>
</evidence>
<dbReference type="InterPro" id="IPR013087">
    <property type="entry name" value="Znf_C2H2_type"/>
</dbReference>
<feature type="compositionally biased region" description="Basic and acidic residues" evidence="4">
    <location>
        <begin position="72"/>
        <end position="85"/>
    </location>
</feature>
<keyword evidence="1" id="KW-0547">Nucleotide-binding</keyword>
<dbReference type="Proteomes" id="UP000663861">
    <property type="component" value="Unassembled WGS sequence"/>
</dbReference>
<dbReference type="SMART" id="SM00220">
    <property type="entry name" value="S_TKc"/>
    <property type="match status" value="1"/>
</dbReference>
<sequence length="451" mass="50102">MVFGLDPDHPVVSFTPFGLEPMTGATSQSSNLRSSAEKATLDFRQGVSSQNSSRPLSFNPVEPDFASMMPEWPKETEEKQKADTDLGKGDDYRCSFCGRLFKRPSTLKDHLSVHTGIKRHECPFQGCRKTFSTRNNMRRHFSTHRAGRLEAYELAGSGASSSGSGRPLDKIRPTCRSSFVDGGYPTTPPADPLLDLLNNPFEQPLLPLGSVSPFIALTIQSHHCLTYQRETNPSRIRIGHNTILTQICQNLVDNGCSDMSSKIAHIDTDPIVNGELSDLYQGKLTNQTVVAVKYLRPPANGGNRVDKTLKHTAHELFVWSLMEHHNVLNLLGFIMSPGKLALVIPWVQYRSLLSYIKENIEVDRCDMCSQIAEGLSYVHDLGITHGDLKGDNVAVSEDGTAKITNFAGATMRREFSIVFTTTKNLHYSIRWAAPELFSGISGLKRMCMRLE</sequence>
<comment type="caution">
    <text evidence="7">The sequence shown here is derived from an EMBL/GenBank/DDBJ whole genome shotgun (WGS) entry which is preliminary data.</text>
</comment>
<dbReference type="InterPro" id="IPR011009">
    <property type="entry name" value="Kinase-like_dom_sf"/>
</dbReference>
<evidence type="ECO:0000313" key="8">
    <source>
        <dbReference type="Proteomes" id="UP000663861"/>
    </source>
</evidence>
<organism evidence="7 8">
    <name type="scientific">Rhizoctonia solani</name>
    <dbReference type="NCBI Taxonomy" id="456999"/>
    <lineage>
        <taxon>Eukaryota</taxon>
        <taxon>Fungi</taxon>
        <taxon>Dikarya</taxon>
        <taxon>Basidiomycota</taxon>
        <taxon>Agaricomycotina</taxon>
        <taxon>Agaricomycetes</taxon>
        <taxon>Cantharellales</taxon>
        <taxon>Ceratobasidiaceae</taxon>
        <taxon>Rhizoctonia</taxon>
    </lineage>
</organism>
<dbReference type="Pfam" id="PF07714">
    <property type="entry name" value="PK_Tyr_Ser-Thr"/>
    <property type="match status" value="1"/>
</dbReference>
<dbReference type="InterPro" id="IPR050198">
    <property type="entry name" value="Non-receptor_tyrosine_kinases"/>
</dbReference>
<keyword evidence="2" id="KW-0067">ATP-binding</keyword>
<dbReference type="SUPFAM" id="SSF56112">
    <property type="entry name" value="Protein kinase-like (PK-like)"/>
    <property type="match status" value="1"/>
</dbReference>
<dbReference type="InterPro" id="IPR000719">
    <property type="entry name" value="Prot_kinase_dom"/>
</dbReference>
<dbReference type="InterPro" id="IPR036236">
    <property type="entry name" value="Znf_C2H2_sf"/>
</dbReference>
<keyword evidence="3" id="KW-0862">Zinc</keyword>
<dbReference type="PROSITE" id="PS00028">
    <property type="entry name" value="ZINC_FINGER_C2H2_1"/>
    <property type="match status" value="2"/>
</dbReference>
<feature type="domain" description="C2H2-type" evidence="6">
    <location>
        <begin position="92"/>
        <end position="119"/>
    </location>
</feature>
<evidence type="ECO:0000259" key="6">
    <source>
        <dbReference type="PROSITE" id="PS50157"/>
    </source>
</evidence>
<feature type="compositionally biased region" description="Polar residues" evidence="4">
    <location>
        <begin position="24"/>
        <end position="34"/>
    </location>
</feature>
<dbReference type="GO" id="GO:0004672">
    <property type="term" value="F:protein kinase activity"/>
    <property type="evidence" value="ECO:0007669"/>
    <property type="project" value="InterPro"/>
</dbReference>
<dbReference type="PANTHER" id="PTHR24418">
    <property type="entry name" value="TYROSINE-PROTEIN KINASE"/>
    <property type="match status" value="1"/>
</dbReference>
<feature type="compositionally biased region" description="Polar residues" evidence="4">
    <location>
        <begin position="46"/>
        <end position="56"/>
    </location>
</feature>
<dbReference type="AlphaFoldDB" id="A0A8H2XE62"/>
<evidence type="ECO:0000256" key="1">
    <source>
        <dbReference type="ARBA" id="ARBA00022741"/>
    </source>
</evidence>
<reference evidence="7" key="1">
    <citation type="submission" date="2021-01" db="EMBL/GenBank/DDBJ databases">
        <authorList>
            <person name="Kaushik A."/>
        </authorList>
    </citation>
    <scope>NUCLEOTIDE SEQUENCE</scope>
    <source>
        <strain evidence="7">AG4-RS23</strain>
    </source>
</reference>
<dbReference type="Gene3D" id="1.10.510.10">
    <property type="entry name" value="Transferase(Phosphotransferase) domain 1"/>
    <property type="match status" value="1"/>
</dbReference>
<feature type="region of interest" description="Disordered" evidence="4">
    <location>
        <begin position="22"/>
        <end position="85"/>
    </location>
</feature>
<evidence type="ECO:0000256" key="3">
    <source>
        <dbReference type="PROSITE-ProRule" id="PRU00042"/>
    </source>
</evidence>
<gene>
    <name evidence="7" type="ORF">RDB_LOCUS12713</name>
</gene>
<accession>A0A8H2XE62</accession>
<keyword evidence="3" id="KW-0479">Metal-binding</keyword>
<dbReference type="EMBL" id="CAJMWY010000176">
    <property type="protein sequence ID" value="CAE6420532.1"/>
    <property type="molecule type" value="Genomic_DNA"/>
</dbReference>
<dbReference type="PROSITE" id="PS50157">
    <property type="entry name" value="ZINC_FINGER_C2H2_2"/>
    <property type="match status" value="2"/>
</dbReference>
<dbReference type="Pfam" id="PF00096">
    <property type="entry name" value="zf-C2H2"/>
    <property type="match status" value="2"/>
</dbReference>
<feature type="domain" description="C2H2-type" evidence="6">
    <location>
        <begin position="120"/>
        <end position="149"/>
    </location>
</feature>
<dbReference type="InterPro" id="IPR001245">
    <property type="entry name" value="Ser-Thr/Tyr_kinase_cat_dom"/>
</dbReference>
<evidence type="ECO:0000256" key="2">
    <source>
        <dbReference type="ARBA" id="ARBA00022840"/>
    </source>
</evidence>
<dbReference type="PROSITE" id="PS50011">
    <property type="entry name" value="PROTEIN_KINASE_DOM"/>
    <property type="match status" value="1"/>
</dbReference>
<protein>
    <submittedName>
        <fullName evidence="7">Uncharacterized protein</fullName>
    </submittedName>
</protein>
<dbReference type="GO" id="GO:0008270">
    <property type="term" value="F:zinc ion binding"/>
    <property type="evidence" value="ECO:0007669"/>
    <property type="project" value="UniProtKB-KW"/>
</dbReference>
<dbReference type="Gene3D" id="3.30.160.60">
    <property type="entry name" value="Classic Zinc Finger"/>
    <property type="match status" value="2"/>
</dbReference>
<evidence type="ECO:0000313" key="7">
    <source>
        <dbReference type="EMBL" id="CAE6420532.1"/>
    </source>
</evidence>
<keyword evidence="3" id="KW-0863">Zinc-finger</keyword>
<feature type="domain" description="Protein kinase" evidence="5">
    <location>
        <begin position="265"/>
        <end position="451"/>
    </location>
</feature>
<evidence type="ECO:0000259" key="5">
    <source>
        <dbReference type="PROSITE" id="PS50011"/>
    </source>
</evidence>
<dbReference type="GO" id="GO:0005524">
    <property type="term" value="F:ATP binding"/>
    <property type="evidence" value="ECO:0007669"/>
    <property type="project" value="UniProtKB-KW"/>
</dbReference>
<proteinExistence type="predicted"/>
<name>A0A8H2XE62_9AGAM</name>